<evidence type="ECO:0000256" key="12">
    <source>
        <dbReference type="SAM" id="Coils"/>
    </source>
</evidence>
<dbReference type="GO" id="GO:0045259">
    <property type="term" value="C:proton-transporting ATP synthase complex"/>
    <property type="evidence" value="ECO:0007669"/>
    <property type="project" value="UniProtKB-KW"/>
</dbReference>
<keyword evidence="9 10" id="KW-0066">ATP synthesis</keyword>
<proteinExistence type="inferred from homology"/>
<dbReference type="RefSeq" id="WP_008945491.1">
    <property type="nucleotide sequence ID" value="NZ_RBIG01000001.1"/>
</dbReference>
<evidence type="ECO:0000256" key="9">
    <source>
        <dbReference type="ARBA" id="ARBA00023310"/>
    </source>
</evidence>
<feature type="domain" description="ATP synthase F1 complex delta/epsilon subunit N-terminal" evidence="13">
    <location>
        <begin position="6"/>
        <end position="84"/>
    </location>
</feature>
<evidence type="ECO:0000256" key="1">
    <source>
        <dbReference type="ARBA" id="ARBA00003543"/>
    </source>
</evidence>
<comment type="subunit">
    <text evidence="10 11">F-type ATPases have 2 components, CF(1) - the catalytic core - and CF(0) - the membrane proton channel. CF(1) has five subunits: alpha(3), beta(3), gamma(1), delta(1), epsilon(1). CF(0) has three main subunits: a, b and c.</text>
</comment>
<dbReference type="Proteomes" id="UP000277424">
    <property type="component" value="Unassembled WGS sequence"/>
</dbReference>
<evidence type="ECO:0000256" key="7">
    <source>
        <dbReference type="ARBA" id="ARBA00023136"/>
    </source>
</evidence>
<dbReference type="EMBL" id="RBIG01000001">
    <property type="protein sequence ID" value="RKQ73722.1"/>
    <property type="molecule type" value="Genomic_DNA"/>
</dbReference>
<dbReference type="SUPFAM" id="SSF51344">
    <property type="entry name" value="Epsilon subunit of F1F0-ATP synthase N-terminal domain"/>
    <property type="match status" value="1"/>
</dbReference>
<comment type="function">
    <text evidence="1 10">Produces ATP from ADP in the presence of a proton gradient across the membrane.</text>
</comment>
<dbReference type="PANTHER" id="PTHR13822">
    <property type="entry name" value="ATP SYNTHASE DELTA/EPSILON CHAIN"/>
    <property type="match status" value="1"/>
</dbReference>
<reference evidence="14 15" key="1">
    <citation type="submission" date="2018-10" db="EMBL/GenBank/DDBJ databases">
        <title>Comparative analysis of microorganisms from saline springs in Andes Mountain Range, Colombia.</title>
        <authorList>
            <person name="Rubin E."/>
        </authorList>
    </citation>
    <scope>NUCLEOTIDE SEQUENCE [LARGE SCALE GENOMIC DNA]</scope>
    <source>
        <strain evidence="14 15">USBA 36</strain>
    </source>
</reference>
<keyword evidence="7 10" id="KW-0472">Membrane</keyword>
<dbReference type="Gene3D" id="2.60.15.10">
    <property type="entry name" value="F0F1 ATP synthase delta/epsilon subunit, N-terminal"/>
    <property type="match status" value="1"/>
</dbReference>
<dbReference type="PANTHER" id="PTHR13822:SF10">
    <property type="entry name" value="ATP SYNTHASE EPSILON CHAIN, CHLOROPLASTIC"/>
    <property type="match status" value="1"/>
</dbReference>
<dbReference type="NCBIfam" id="TIGR01216">
    <property type="entry name" value="ATP_synt_epsi"/>
    <property type="match status" value="1"/>
</dbReference>
<dbReference type="AlphaFoldDB" id="A0A420WSC2"/>
<accession>A0A420WSC2</accession>
<dbReference type="HAMAP" id="MF_00530">
    <property type="entry name" value="ATP_synth_epsil_bac"/>
    <property type="match status" value="1"/>
</dbReference>
<evidence type="ECO:0000313" key="15">
    <source>
        <dbReference type="Proteomes" id="UP000277424"/>
    </source>
</evidence>
<comment type="caution">
    <text evidence="14">The sequence shown here is derived from an EMBL/GenBank/DDBJ whole genome shotgun (WGS) entry which is preliminary data.</text>
</comment>
<feature type="coiled-coil region" evidence="12">
    <location>
        <begin position="92"/>
        <end position="119"/>
    </location>
</feature>
<keyword evidence="6 10" id="KW-0406">Ion transport</keyword>
<dbReference type="GO" id="GO:0046933">
    <property type="term" value="F:proton-transporting ATP synthase activity, rotational mechanism"/>
    <property type="evidence" value="ECO:0007669"/>
    <property type="project" value="UniProtKB-UniRule"/>
</dbReference>
<keyword evidence="10" id="KW-1003">Cell membrane</keyword>
<evidence type="ECO:0000256" key="2">
    <source>
        <dbReference type="ARBA" id="ARBA00004184"/>
    </source>
</evidence>
<dbReference type="GO" id="GO:0012505">
    <property type="term" value="C:endomembrane system"/>
    <property type="evidence" value="ECO:0007669"/>
    <property type="project" value="UniProtKB-SubCell"/>
</dbReference>
<evidence type="ECO:0000256" key="8">
    <source>
        <dbReference type="ARBA" id="ARBA00023196"/>
    </source>
</evidence>
<dbReference type="OrthoDB" id="9799969at2"/>
<keyword evidence="4 10" id="KW-0813">Transport</keyword>
<dbReference type="InterPro" id="IPR036771">
    <property type="entry name" value="ATPsynth_dsu/esu_N"/>
</dbReference>
<evidence type="ECO:0000259" key="13">
    <source>
        <dbReference type="Pfam" id="PF02823"/>
    </source>
</evidence>
<evidence type="ECO:0000256" key="10">
    <source>
        <dbReference type="HAMAP-Rule" id="MF_00530"/>
    </source>
</evidence>
<evidence type="ECO:0000256" key="11">
    <source>
        <dbReference type="RuleBase" id="RU003656"/>
    </source>
</evidence>
<protein>
    <recommendedName>
        <fullName evidence="10">ATP synthase epsilon chain</fullName>
    </recommendedName>
    <alternativeName>
        <fullName evidence="10">ATP synthase F1 sector epsilon subunit</fullName>
    </alternativeName>
    <alternativeName>
        <fullName evidence="10">F-ATPase epsilon subunit</fullName>
    </alternativeName>
</protein>
<comment type="similarity">
    <text evidence="3 10 11">Belongs to the ATPase epsilon chain family.</text>
</comment>
<evidence type="ECO:0000313" key="14">
    <source>
        <dbReference type="EMBL" id="RKQ73722.1"/>
    </source>
</evidence>
<keyword evidence="5 10" id="KW-0375">Hydrogen ion transport</keyword>
<organism evidence="14 15">
    <name type="scientific">Oceanibaculum indicum</name>
    <dbReference type="NCBI Taxonomy" id="526216"/>
    <lineage>
        <taxon>Bacteria</taxon>
        <taxon>Pseudomonadati</taxon>
        <taxon>Pseudomonadota</taxon>
        <taxon>Alphaproteobacteria</taxon>
        <taxon>Rhodospirillales</taxon>
        <taxon>Oceanibaculaceae</taxon>
        <taxon>Oceanibaculum</taxon>
    </lineage>
</organism>
<dbReference type="Pfam" id="PF02823">
    <property type="entry name" value="ATP-synt_DE_N"/>
    <property type="match status" value="1"/>
</dbReference>
<name>A0A420WSC2_9PROT</name>
<dbReference type="GO" id="GO:0005886">
    <property type="term" value="C:plasma membrane"/>
    <property type="evidence" value="ECO:0007669"/>
    <property type="project" value="UniProtKB-SubCell"/>
</dbReference>
<evidence type="ECO:0000256" key="6">
    <source>
        <dbReference type="ARBA" id="ARBA00023065"/>
    </source>
</evidence>
<dbReference type="InterPro" id="IPR020546">
    <property type="entry name" value="ATP_synth_F1_dsu/esu_N"/>
</dbReference>
<dbReference type="CDD" id="cd12152">
    <property type="entry name" value="F1-ATPase_delta"/>
    <property type="match status" value="1"/>
</dbReference>
<evidence type="ECO:0000256" key="5">
    <source>
        <dbReference type="ARBA" id="ARBA00022781"/>
    </source>
</evidence>
<gene>
    <name evidence="10" type="primary">atpC</name>
    <name evidence="14" type="ORF">BCL74_1513</name>
</gene>
<dbReference type="GO" id="GO:0005524">
    <property type="term" value="F:ATP binding"/>
    <property type="evidence" value="ECO:0007669"/>
    <property type="project" value="UniProtKB-UniRule"/>
</dbReference>
<evidence type="ECO:0000256" key="3">
    <source>
        <dbReference type="ARBA" id="ARBA00005712"/>
    </source>
</evidence>
<evidence type="ECO:0000256" key="4">
    <source>
        <dbReference type="ARBA" id="ARBA00022448"/>
    </source>
</evidence>
<comment type="subcellular location">
    <subcellularLocation>
        <location evidence="10">Cell membrane</location>
        <topology evidence="10">Peripheral membrane protein</topology>
    </subcellularLocation>
    <subcellularLocation>
        <location evidence="2">Endomembrane system</location>
        <topology evidence="2">Peripheral membrane protein</topology>
    </subcellularLocation>
</comment>
<keyword evidence="8 10" id="KW-0139">CF(1)</keyword>
<sequence length="136" mass="14630">MAETTNFELVSPEKLLVSQPVEMVVVPGAEGYFGVLPRHAPFISTLIPGVIQIYEGGQVKERIFVAGGFAEVTEDRCTVLAEVAMPMGEIDRAAVEQTLKNLAEDLQEAKSDAEKAAVQDKIAVEQAKLRALDTGS</sequence>
<keyword evidence="12" id="KW-0175">Coiled coil</keyword>
<dbReference type="InterPro" id="IPR001469">
    <property type="entry name" value="ATP_synth_F1_dsu/esu"/>
</dbReference>
<dbReference type="NCBIfam" id="NF001851">
    <property type="entry name" value="PRK00571.2-4"/>
    <property type="match status" value="1"/>
</dbReference>